<reference evidence="4" key="2">
    <citation type="submission" date="2025-08" db="UniProtKB">
        <authorList>
            <consortium name="RefSeq"/>
        </authorList>
    </citation>
    <scope>IDENTIFICATION</scope>
    <source>
        <tissue evidence="4">Leaf</tissue>
    </source>
</reference>
<dbReference type="InterPro" id="IPR025520">
    <property type="entry name" value="DUF4408"/>
</dbReference>
<keyword evidence="1" id="KW-0472">Membrane</keyword>
<name>A0A9R0JZE8_SPIOL</name>
<dbReference type="PANTHER" id="PTHR33640">
    <property type="entry name" value="TRANSMEMBRANE PROTEIN"/>
    <property type="match status" value="1"/>
</dbReference>
<reference evidence="3" key="1">
    <citation type="journal article" date="2021" name="Nat. Commun.">
        <title>Genomic analyses provide insights into spinach domestication and the genetic basis of agronomic traits.</title>
        <authorList>
            <person name="Cai X."/>
            <person name="Sun X."/>
            <person name="Xu C."/>
            <person name="Sun H."/>
            <person name="Wang X."/>
            <person name="Ge C."/>
            <person name="Zhang Z."/>
            <person name="Wang Q."/>
            <person name="Fei Z."/>
            <person name="Jiao C."/>
            <person name="Wang Q."/>
        </authorList>
    </citation>
    <scope>NUCLEOTIDE SEQUENCE [LARGE SCALE GENOMIC DNA]</scope>
    <source>
        <strain evidence="3">cv. Varoflay</strain>
    </source>
</reference>
<dbReference type="Proteomes" id="UP000813463">
    <property type="component" value="Chromosome 2"/>
</dbReference>
<proteinExistence type="predicted"/>
<keyword evidence="3" id="KW-1185">Reference proteome</keyword>
<protein>
    <recommendedName>
        <fullName evidence="2">DUF4408 domain-containing protein</fullName>
    </recommendedName>
</protein>
<organism evidence="3 4">
    <name type="scientific">Spinacia oleracea</name>
    <name type="common">Spinach</name>
    <dbReference type="NCBI Taxonomy" id="3562"/>
    <lineage>
        <taxon>Eukaryota</taxon>
        <taxon>Viridiplantae</taxon>
        <taxon>Streptophyta</taxon>
        <taxon>Embryophyta</taxon>
        <taxon>Tracheophyta</taxon>
        <taxon>Spermatophyta</taxon>
        <taxon>Magnoliopsida</taxon>
        <taxon>eudicotyledons</taxon>
        <taxon>Gunneridae</taxon>
        <taxon>Pentapetalae</taxon>
        <taxon>Caryophyllales</taxon>
        <taxon>Chenopodiaceae</taxon>
        <taxon>Chenopodioideae</taxon>
        <taxon>Anserineae</taxon>
        <taxon>Spinacia</taxon>
    </lineage>
</organism>
<dbReference type="PANTHER" id="PTHR33640:SF3">
    <property type="entry name" value="DUF4408 DOMAIN-CONTAINING PROTEIN"/>
    <property type="match status" value="1"/>
</dbReference>
<dbReference type="AlphaFoldDB" id="A0A9R0JZE8"/>
<gene>
    <name evidence="4" type="primary">LOC110792267</name>
</gene>
<keyword evidence="1" id="KW-1133">Transmembrane helix</keyword>
<evidence type="ECO:0000313" key="3">
    <source>
        <dbReference type="Proteomes" id="UP000813463"/>
    </source>
</evidence>
<evidence type="ECO:0000256" key="1">
    <source>
        <dbReference type="SAM" id="Phobius"/>
    </source>
</evidence>
<sequence>MESSSSSYHEIDSIKMEKQKAMRRFRTFKKIANIVRTLEIVVAVTVISYSISFTTSHLPAAVKVAGGFFRRLSSLLFSPHFVFLVGNVIIITLFAKSSADKTSSDNVGDEISSEKFAEIATDGISGEKISSADVGDEITTEAENIVCESPAVVEKSEERESEEKVYRRTKSTSEMVVMKEEKKELRRSETAVRRKIEKSPLNNRKFEVDELSNDEFNRKIEAFIEKQQRFLREEKLAVVLSN</sequence>
<feature type="transmembrane region" description="Helical" evidence="1">
    <location>
        <begin position="31"/>
        <end position="52"/>
    </location>
</feature>
<feature type="domain" description="DUF4408" evidence="2">
    <location>
        <begin position="71"/>
        <end position="98"/>
    </location>
</feature>
<dbReference type="Pfam" id="PF14364">
    <property type="entry name" value="DUF4408"/>
    <property type="match status" value="1"/>
</dbReference>
<dbReference type="KEGG" id="soe:110792267"/>
<dbReference type="GeneID" id="110792267"/>
<keyword evidence="1" id="KW-0812">Transmembrane</keyword>
<feature type="transmembrane region" description="Helical" evidence="1">
    <location>
        <begin position="72"/>
        <end position="95"/>
    </location>
</feature>
<evidence type="ECO:0000259" key="2">
    <source>
        <dbReference type="Pfam" id="PF14364"/>
    </source>
</evidence>
<accession>A0A9R0JZE8</accession>
<dbReference type="RefSeq" id="XP_021852775.2">
    <property type="nucleotide sequence ID" value="XM_021997083.2"/>
</dbReference>
<evidence type="ECO:0000313" key="4">
    <source>
        <dbReference type="RefSeq" id="XP_021852775.2"/>
    </source>
</evidence>